<evidence type="ECO:0000313" key="2">
    <source>
        <dbReference type="EMBL" id="KAF9495640.1"/>
    </source>
</evidence>
<name>A0A9P6DGV7_PLEER</name>
<feature type="chain" id="PRO_5040510919" description="Secreted protein" evidence="1">
    <location>
        <begin position="19"/>
        <end position="97"/>
    </location>
</feature>
<organism evidence="2 3">
    <name type="scientific">Pleurotus eryngii</name>
    <name type="common">Boletus of the steppes</name>
    <dbReference type="NCBI Taxonomy" id="5323"/>
    <lineage>
        <taxon>Eukaryota</taxon>
        <taxon>Fungi</taxon>
        <taxon>Dikarya</taxon>
        <taxon>Basidiomycota</taxon>
        <taxon>Agaricomycotina</taxon>
        <taxon>Agaricomycetes</taxon>
        <taxon>Agaricomycetidae</taxon>
        <taxon>Agaricales</taxon>
        <taxon>Pleurotineae</taxon>
        <taxon>Pleurotaceae</taxon>
        <taxon>Pleurotus</taxon>
    </lineage>
</organism>
<dbReference type="EMBL" id="MU154560">
    <property type="protein sequence ID" value="KAF9495640.1"/>
    <property type="molecule type" value="Genomic_DNA"/>
</dbReference>
<proteinExistence type="predicted"/>
<evidence type="ECO:0000256" key="1">
    <source>
        <dbReference type="SAM" id="SignalP"/>
    </source>
</evidence>
<dbReference type="Proteomes" id="UP000807025">
    <property type="component" value="Unassembled WGS sequence"/>
</dbReference>
<protein>
    <recommendedName>
        <fullName evidence="4">Secreted protein</fullName>
    </recommendedName>
</protein>
<keyword evidence="3" id="KW-1185">Reference proteome</keyword>
<feature type="signal peptide" evidence="1">
    <location>
        <begin position="1"/>
        <end position="18"/>
    </location>
</feature>
<dbReference type="AlphaFoldDB" id="A0A9P6DGV7"/>
<accession>A0A9P6DGV7</accession>
<keyword evidence="1" id="KW-0732">Signal</keyword>
<gene>
    <name evidence="2" type="ORF">BDN71DRAFT_862470</name>
</gene>
<reference evidence="2" key="1">
    <citation type="submission" date="2020-11" db="EMBL/GenBank/DDBJ databases">
        <authorList>
            <consortium name="DOE Joint Genome Institute"/>
            <person name="Ahrendt S."/>
            <person name="Riley R."/>
            <person name="Andreopoulos W."/>
            <person name="Labutti K."/>
            <person name="Pangilinan J."/>
            <person name="Ruiz-Duenas F.J."/>
            <person name="Barrasa J.M."/>
            <person name="Sanchez-Garcia M."/>
            <person name="Camarero S."/>
            <person name="Miyauchi S."/>
            <person name="Serrano A."/>
            <person name="Linde D."/>
            <person name="Babiker R."/>
            <person name="Drula E."/>
            <person name="Ayuso-Fernandez I."/>
            <person name="Pacheco R."/>
            <person name="Padilla G."/>
            <person name="Ferreira P."/>
            <person name="Barriuso J."/>
            <person name="Kellner H."/>
            <person name="Castanera R."/>
            <person name="Alfaro M."/>
            <person name="Ramirez L."/>
            <person name="Pisabarro A.G."/>
            <person name="Kuo A."/>
            <person name="Tritt A."/>
            <person name="Lipzen A."/>
            <person name="He G."/>
            <person name="Yan M."/>
            <person name="Ng V."/>
            <person name="Cullen D."/>
            <person name="Martin F."/>
            <person name="Rosso M.-N."/>
            <person name="Henrissat B."/>
            <person name="Hibbett D."/>
            <person name="Martinez A.T."/>
            <person name="Grigoriev I.V."/>
        </authorList>
    </citation>
    <scope>NUCLEOTIDE SEQUENCE</scope>
    <source>
        <strain evidence="2">ATCC 90797</strain>
    </source>
</reference>
<evidence type="ECO:0008006" key="4">
    <source>
        <dbReference type="Google" id="ProtNLM"/>
    </source>
</evidence>
<evidence type="ECO:0000313" key="3">
    <source>
        <dbReference type="Proteomes" id="UP000807025"/>
    </source>
</evidence>
<comment type="caution">
    <text evidence="2">The sequence shown here is derived from an EMBL/GenBank/DDBJ whole genome shotgun (WGS) entry which is preliminary data.</text>
</comment>
<sequence length="97" mass="10787">MKWASCVYICCRLMGTNAFLPDPSLGDFLFVQIQVHLTPTQQINPSTPLLISPIVGLEASLASAIHRALQVKASSFNHSTRRPFHSRALDRIAQLDR</sequence>